<feature type="transmembrane region" description="Helical" evidence="5">
    <location>
        <begin position="278"/>
        <end position="295"/>
    </location>
</feature>
<dbReference type="InterPro" id="IPR044880">
    <property type="entry name" value="NCX_ion-bd_dom_sf"/>
</dbReference>
<feature type="transmembrane region" description="Helical" evidence="5">
    <location>
        <begin position="178"/>
        <end position="200"/>
    </location>
</feature>
<dbReference type="STRING" id="415747.SAMN03097708_00452"/>
<evidence type="ECO:0000313" key="7">
    <source>
        <dbReference type="EMBL" id="SCZ50589.1"/>
    </source>
</evidence>
<dbReference type="GO" id="GO:0005262">
    <property type="term" value="F:calcium channel activity"/>
    <property type="evidence" value="ECO:0007669"/>
    <property type="project" value="TreeGrafter"/>
</dbReference>
<protein>
    <submittedName>
        <fullName evidence="7">Cation:H+ antiporter</fullName>
    </submittedName>
</protein>
<dbReference type="PANTHER" id="PTHR10846">
    <property type="entry name" value="SODIUM/POTASSIUM/CALCIUM EXCHANGER"/>
    <property type="match status" value="1"/>
</dbReference>
<evidence type="ECO:0000313" key="8">
    <source>
        <dbReference type="Proteomes" id="UP000199648"/>
    </source>
</evidence>
<keyword evidence="8" id="KW-1185">Reference proteome</keyword>
<keyword evidence="3 5" id="KW-1133">Transmembrane helix</keyword>
<keyword evidence="4 5" id="KW-0472">Membrane</keyword>
<dbReference type="EMBL" id="FMWD01000001">
    <property type="protein sequence ID" value="SCZ50589.1"/>
    <property type="molecule type" value="Genomic_DNA"/>
</dbReference>
<dbReference type="RefSeq" id="WP_317623045.1">
    <property type="nucleotide sequence ID" value="NZ_FMWD01000001.1"/>
</dbReference>
<feature type="transmembrane region" description="Helical" evidence="5">
    <location>
        <begin position="106"/>
        <end position="125"/>
    </location>
</feature>
<dbReference type="GO" id="GO:0005886">
    <property type="term" value="C:plasma membrane"/>
    <property type="evidence" value="ECO:0007669"/>
    <property type="project" value="TreeGrafter"/>
</dbReference>
<feature type="transmembrane region" description="Helical" evidence="5">
    <location>
        <begin position="307"/>
        <end position="324"/>
    </location>
</feature>
<dbReference type="NCBIfam" id="TIGR00367">
    <property type="entry name" value="calcium/sodium antiporter"/>
    <property type="match status" value="1"/>
</dbReference>
<keyword evidence="2 5" id="KW-0812">Transmembrane</keyword>
<name>A0A1G5PNF8_9GAMM</name>
<proteinExistence type="predicted"/>
<dbReference type="InterPro" id="IPR004837">
    <property type="entry name" value="NaCa_Exmemb"/>
</dbReference>
<feature type="transmembrane region" description="Helical" evidence="5">
    <location>
        <begin position="247"/>
        <end position="266"/>
    </location>
</feature>
<evidence type="ECO:0000256" key="2">
    <source>
        <dbReference type="ARBA" id="ARBA00022692"/>
    </source>
</evidence>
<dbReference type="AlphaFoldDB" id="A0A1G5PNF8"/>
<feature type="domain" description="Sodium/calcium exchanger membrane region" evidence="6">
    <location>
        <begin position="177"/>
        <end position="321"/>
    </location>
</feature>
<dbReference type="GO" id="GO:0006874">
    <property type="term" value="P:intracellular calcium ion homeostasis"/>
    <property type="evidence" value="ECO:0007669"/>
    <property type="project" value="TreeGrafter"/>
</dbReference>
<feature type="transmembrane region" description="Helical" evidence="5">
    <location>
        <begin position="79"/>
        <end position="97"/>
    </location>
</feature>
<dbReference type="GO" id="GO:0008273">
    <property type="term" value="F:calcium, potassium:sodium antiporter activity"/>
    <property type="evidence" value="ECO:0007669"/>
    <property type="project" value="TreeGrafter"/>
</dbReference>
<dbReference type="InterPro" id="IPR004481">
    <property type="entry name" value="K/Na/Ca-exchanger"/>
</dbReference>
<feature type="domain" description="Sodium/calcium exchanger membrane region" evidence="6">
    <location>
        <begin position="7"/>
        <end position="144"/>
    </location>
</feature>
<evidence type="ECO:0000259" key="6">
    <source>
        <dbReference type="Pfam" id="PF01699"/>
    </source>
</evidence>
<feature type="transmembrane region" description="Helical" evidence="5">
    <location>
        <begin position="131"/>
        <end position="149"/>
    </location>
</feature>
<sequence length="329" mass="34396">MLLSSSLAVLAGFALLVWGADRFVEGAAAIARNLGVTPMVIGLTVVGVGTSAPEILVSATAAWAGSPDMGVGNAIGSNITNVALVLGATAVITPLAVRSETLRREFPLLLVVMLIALGLLLDGHLGRLDGVLLVLGMGLVIYWIVNLALRQRAGGETDPLDAEYSNELPPEMGTARAIFWLLLGITVLVGSSRLLVWGAVNIAQWFEVPDLIIGLTIIALGTSLPELAASIMSALKGEHDIAIGNVLGSNMFNLLAVLGMPGLIHPAVLQEDILTRDYPIMIGLSVALFAMAYGFRKPGHISRTEGGILLAAYVGYLWLLYESVQGAGA</sequence>
<dbReference type="Pfam" id="PF01699">
    <property type="entry name" value="Na_Ca_ex"/>
    <property type="match status" value="2"/>
</dbReference>
<evidence type="ECO:0000256" key="4">
    <source>
        <dbReference type="ARBA" id="ARBA00023136"/>
    </source>
</evidence>
<evidence type="ECO:0000256" key="3">
    <source>
        <dbReference type="ARBA" id="ARBA00022989"/>
    </source>
</evidence>
<dbReference type="Proteomes" id="UP000199648">
    <property type="component" value="Unassembled WGS sequence"/>
</dbReference>
<evidence type="ECO:0000256" key="5">
    <source>
        <dbReference type="SAM" id="Phobius"/>
    </source>
</evidence>
<reference evidence="7 8" key="1">
    <citation type="submission" date="2016-10" db="EMBL/GenBank/DDBJ databases">
        <authorList>
            <person name="de Groot N.N."/>
        </authorList>
    </citation>
    <scope>NUCLEOTIDE SEQUENCE [LARGE SCALE GENOMIC DNA]</scope>
    <source>
        <strain evidence="7 8">HLD2</strain>
    </source>
</reference>
<dbReference type="Gene3D" id="1.20.1420.30">
    <property type="entry name" value="NCX, central ion-binding region"/>
    <property type="match status" value="1"/>
</dbReference>
<feature type="transmembrane region" description="Helical" evidence="5">
    <location>
        <begin position="212"/>
        <end position="235"/>
    </location>
</feature>
<dbReference type="PANTHER" id="PTHR10846:SF8">
    <property type="entry name" value="INNER MEMBRANE PROTEIN YRBG"/>
    <property type="match status" value="1"/>
</dbReference>
<accession>A0A1G5PNF8</accession>
<comment type="subcellular location">
    <subcellularLocation>
        <location evidence="1">Membrane</location>
        <topology evidence="1">Multi-pass membrane protein</topology>
    </subcellularLocation>
</comment>
<organism evidence="7 8">
    <name type="scientific">Thiohalomonas denitrificans</name>
    <dbReference type="NCBI Taxonomy" id="415747"/>
    <lineage>
        <taxon>Bacteria</taxon>
        <taxon>Pseudomonadati</taxon>
        <taxon>Pseudomonadota</taxon>
        <taxon>Gammaproteobacteria</taxon>
        <taxon>Thiohalomonadales</taxon>
        <taxon>Thiohalomonadaceae</taxon>
        <taxon>Thiohalomonas</taxon>
    </lineage>
</organism>
<evidence type="ECO:0000256" key="1">
    <source>
        <dbReference type="ARBA" id="ARBA00004141"/>
    </source>
</evidence>
<gene>
    <name evidence="7" type="ORF">SAMN03097708_00452</name>
</gene>